<dbReference type="Gene3D" id="3.30.43.10">
    <property type="entry name" value="Uridine Diphospho-n-acetylenolpyruvylglucosamine Reductase, domain 2"/>
    <property type="match status" value="1"/>
</dbReference>
<proteinExistence type="predicted"/>
<dbReference type="InterPro" id="IPR016166">
    <property type="entry name" value="FAD-bd_PCMH"/>
</dbReference>
<name>K2HPC7_9RHOB</name>
<dbReference type="GO" id="GO:0003824">
    <property type="term" value="F:catalytic activity"/>
    <property type="evidence" value="ECO:0007669"/>
    <property type="project" value="InterPro"/>
</dbReference>
<dbReference type="PANTHER" id="PTHR43716:SF2">
    <property type="entry name" value="BLL6224 PROTEIN"/>
    <property type="match status" value="1"/>
</dbReference>
<evidence type="ECO:0000313" key="5">
    <source>
        <dbReference type="Proteomes" id="UP000006765"/>
    </source>
</evidence>
<evidence type="ECO:0000313" key="4">
    <source>
        <dbReference type="EMBL" id="EKE44719.1"/>
    </source>
</evidence>
<dbReference type="SUPFAM" id="SSF56176">
    <property type="entry name" value="FAD-binding/transporter-associated domain-like"/>
    <property type="match status" value="1"/>
</dbReference>
<dbReference type="Gene3D" id="3.30.70.2740">
    <property type="match status" value="1"/>
</dbReference>
<comment type="caution">
    <text evidence="4">The sequence shown here is derived from an EMBL/GenBank/DDBJ whole genome shotgun (WGS) entry which is preliminary data.</text>
</comment>
<dbReference type="GO" id="GO:0071949">
    <property type="term" value="F:FAD binding"/>
    <property type="evidence" value="ECO:0007669"/>
    <property type="project" value="InterPro"/>
</dbReference>
<dbReference type="PROSITE" id="PS51387">
    <property type="entry name" value="FAD_PCMH"/>
    <property type="match status" value="1"/>
</dbReference>
<dbReference type="InterPro" id="IPR016169">
    <property type="entry name" value="FAD-bd_PCMH_sub2"/>
</dbReference>
<dbReference type="Pfam" id="PF01565">
    <property type="entry name" value="FAD_binding_4"/>
    <property type="match status" value="1"/>
</dbReference>
<keyword evidence="5" id="KW-1185">Reference proteome</keyword>
<protein>
    <submittedName>
        <fullName evidence="4">FAD linked oxidase domain protein</fullName>
    </submittedName>
</protein>
<keyword evidence="2" id="KW-0274">FAD</keyword>
<dbReference type="AlphaFoldDB" id="K2HPC7"/>
<dbReference type="Pfam" id="PF02913">
    <property type="entry name" value="FAD-oxidase_C"/>
    <property type="match status" value="1"/>
</dbReference>
<dbReference type="GO" id="GO:0022904">
    <property type="term" value="P:respiratory electron transport chain"/>
    <property type="evidence" value="ECO:0007669"/>
    <property type="project" value="TreeGrafter"/>
</dbReference>
<feature type="domain" description="FAD-binding PCMH-type" evidence="3">
    <location>
        <begin position="33"/>
        <end position="211"/>
    </location>
</feature>
<dbReference type="InterPro" id="IPR016167">
    <property type="entry name" value="FAD-bd_PCMH_sub1"/>
</dbReference>
<dbReference type="eggNOG" id="COG0277">
    <property type="taxonomic scope" value="Bacteria"/>
</dbReference>
<dbReference type="Gene3D" id="3.30.70.2190">
    <property type="match status" value="1"/>
</dbReference>
<dbReference type="PANTHER" id="PTHR43716">
    <property type="entry name" value="D-2-HYDROXYGLUTARATE DEHYDROGENASE, MITOCHONDRIAL"/>
    <property type="match status" value="1"/>
</dbReference>
<accession>K2HPC7</accession>
<dbReference type="InterPro" id="IPR004113">
    <property type="entry name" value="FAD-bd_oxidored_4_C"/>
</dbReference>
<dbReference type="InterPro" id="IPR051264">
    <property type="entry name" value="FAD-oxidored/transferase_4"/>
</dbReference>
<dbReference type="InterPro" id="IPR016164">
    <property type="entry name" value="FAD-linked_Oxase-like_C"/>
</dbReference>
<dbReference type="InterPro" id="IPR036318">
    <property type="entry name" value="FAD-bd_PCMH-like_sf"/>
</dbReference>
<dbReference type="Proteomes" id="UP000006765">
    <property type="component" value="Unassembled WGS sequence"/>
</dbReference>
<sequence length="394" mass="42082">MDIFERLRAILGDAHVRTGADMAGFDRDWTGRYAFTPLAVLRPADTQQVAAIMRLAHETRVPVVPFGGNTGLMGGTVAEGALAISLERMNRIRDIRPAARIAVVEAGVVLSQLHDAAEAQGLVFPLTFGARQSARIGGVLGTNAGGSNVVRYGNTRALCLGLEVVLPDGRILDMMSQLMKDNSGYDLRDLFIGAEGTLGIVTAAVLRLAPRPLAYATAMVAVPSLDDALALLNALQEGTGGAVEAFEYMPRDYIDAHLAHDPKARRPFDADHDHTIMVEVGATAARDAMPGPDGAVPVVARLEEMLAAMIKEGRVLDANVARSEAQRREIWARREAAGELTVAGGPGIITDVSVPLDRVAEFLRRAYADVTARDPQARFMTVSHLGDGNVHLTI</sequence>
<evidence type="ECO:0000256" key="1">
    <source>
        <dbReference type="ARBA" id="ARBA00022630"/>
    </source>
</evidence>
<dbReference type="EMBL" id="AMGO01000020">
    <property type="protein sequence ID" value="EKE44719.1"/>
    <property type="molecule type" value="Genomic_DNA"/>
</dbReference>
<gene>
    <name evidence="4" type="ORF">OCGS_1102</name>
</gene>
<keyword evidence="1" id="KW-0285">Flavoprotein</keyword>
<dbReference type="SUPFAM" id="SSF55103">
    <property type="entry name" value="FAD-linked oxidases, C-terminal domain"/>
    <property type="match status" value="1"/>
</dbReference>
<evidence type="ECO:0000259" key="3">
    <source>
        <dbReference type="PROSITE" id="PS51387"/>
    </source>
</evidence>
<dbReference type="InterPro" id="IPR006094">
    <property type="entry name" value="Oxid_FAD_bind_N"/>
</dbReference>
<dbReference type="PATRIC" id="fig|1231392.3.peg.1107"/>
<dbReference type="STRING" id="1231392.OCGS_1102"/>
<evidence type="ECO:0000256" key="2">
    <source>
        <dbReference type="ARBA" id="ARBA00022827"/>
    </source>
</evidence>
<dbReference type="Gene3D" id="3.30.465.10">
    <property type="match status" value="1"/>
</dbReference>
<reference evidence="4 5" key="1">
    <citation type="journal article" date="2012" name="J. Bacteriol.">
        <title>Draft Genome Sequence of Oceaniovalibus guishaninsula JLT2003T.</title>
        <authorList>
            <person name="Tang K."/>
            <person name="Liu K."/>
            <person name="Jiao N."/>
        </authorList>
    </citation>
    <scope>NUCLEOTIDE SEQUENCE [LARGE SCALE GENOMIC DNA]</scope>
    <source>
        <strain evidence="4 5">JLT2003</strain>
    </source>
</reference>
<organism evidence="4 5">
    <name type="scientific">Oceaniovalibus guishaninsula JLT2003</name>
    <dbReference type="NCBI Taxonomy" id="1231392"/>
    <lineage>
        <taxon>Bacteria</taxon>
        <taxon>Pseudomonadati</taxon>
        <taxon>Pseudomonadota</taxon>
        <taxon>Alphaproteobacteria</taxon>
        <taxon>Rhodobacterales</taxon>
        <taxon>Roseobacteraceae</taxon>
        <taxon>Oceaniovalibus</taxon>
    </lineage>
</organism>